<protein>
    <submittedName>
        <fullName evidence="1">Uncharacterized protein</fullName>
    </submittedName>
</protein>
<comment type="caution">
    <text evidence="1">The sequence shown here is derived from an EMBL/GenBank/DDBJ whole genome shotgun (WGS) entry which is preliminary data.</text>
</comment>
<sequence length="204" mass="23662">MEIMLPYKAAKLSNKDLLKFHEQDSTETSTLPLPLLLKALKRHRQLDRRLPLLPTCPHLSSLSHVRRHAHRHLTHRRRAHRHHTNHCHAHRRPTHRHRAYLLSGHMQVWLLVRHPAPAKTPRHRAYLLSGHMQPQQKHLAATIPLTLIQNIKPKNYAAPPWLATLINSGSRATRTLFKTHTVVTYHKQGPPPPLHSCCTRLQNS</sequence>
<name>A0ACB6QDC1_9PLEO</name>
<reference evidence="1" key="1">
    <citation type="journal article" date="2020" name="Stud. Mycol.">
        <title>101 Dothideomycetes genomes: a test case for predicting lifestyles and emergence of pathogens.</title>
        <authorList>
            <person name="Haridas S."/>
            <person name="Albert R."/>
            <person name="Binder M."/>
            <person name="Bloem J."/>
            <person name="Labutti K."/>
            <person name="Salamov A."/>
            <person name="Andreopoulos B."/>
            <person name="Baker S."/>
            <person name="Barry K."/>
            <person name="Bills G."/>
            <person name="Bluhm B."/>
            <person name="Cannon C."/>
            <person name="Castanera R."/>
            <person name="Culley D."/>
            <person name="Daum C."/>
            <person name="Ezra D."/>
            <person name="Gonzalez J."/>
            <person name="Henrissat B."/>
            <person name="Kuo A."/>
            <person name="Liang C."/>
            <person name="Lipzen A."/>
            <person name="Lutzoni F."/>
            <person name="Magnuson J."/>
            <person name="Mondo S."/>
            <person name="Nolan M."/>
            <person name="Ohm R."/>
            <person name="Pangilinan J."/>
            <person name="Park H.-J."/>
            <person name="Ramirez L."/>
            <person name="Alfaro M."/>
            <person name="Sun H."/>
            <person name="Tritt A."/>
            <person name="Yoshinaga Y."/>
            <person name="Zwiers L.-H."/>
            <person name="Turgeon B."/>
            <person name="Goodwin S."/>
            <person name="Spatafora J."/>
            <person name="Crous P."/>
            <person name="Grigoriev I."/>
        </authorList>
    </citation>
    <scope>NUCLEOTIDE SEQUENCE</scope>
    <source>
        <strain evidence="1">ATCC 200398</strain>
    </source>
</reference>
<keyword evidence="2" id="KW-1185">Reference proteome</keyword>
<evidence type="ECO:0000313" key="1">
    <source>
        <dbReference type="EMBL" id="KAF2464968.1"/>
    </source>
</evidence>
<evidence type="ECO:0000313" key="2">
    <source>
        <dbReference type="Proteomes" id="UP000799755"/>
    </source>
</evidence>
<accession>A0ACB6QDC1</accession>
<dbReference type="Proteomes" id="UP000799755">
    <property type="component" value="Unassembled WGS sequence"/>
</dbReference>
<organism evidence="1 2">
    <name type="scientific">Lindgomyces ingoldianus</name>
    <dbReference type="NCBI Taxonomy" id="673940"/>
    <lineage>
        <taxon>Eukaryota</taxon>
        <taxon>Fungi</taxon>
        <taxon>Dikarya</taxon>
        <taxon>Ascomycota</taxon>
        <taxon>Pezizomycotina</taxon>
        <taxon>Dothideomycetes</taxon>
        <taxon>Pleosporomycetidae</taxon>
        <taxon>Pleosporales</taxon>
        <taxon>Lindgomycetaceae</taxon>
        <taxon>Lindgomyces</taxon>
    </lineage>
</organism>
<gene>
    <name evidence="1" type="ORF">BDR25DRAFT_396560</name>
</gene>
<proteinExistence type="predicted"/>
<dbReference type="EMBL" id="MU003533">
    <property type="protein sequence ID" value="KAF2464968.1"/>
    <property type="molecule type" value="Genomic_DNA"/>
</dbReference>